<dbReference type="AlphaFoldDB" id="A0A9X7RYT6"/>
<feature type="signal peptide" evidence="3">
    <location>
        <begin position="1"/>
        <end position="32"/>
    </location>
</feature>
<dbReference type="Proteomes" id="UP000347383">
    <property type="component" value="Chromosome"/>
</dbReference>
<proteinExistence type="predicted"/>
<dbReference type="InterPro" id="IPR013688">
    <property type="entry name" value="GBS_Bsp-like"/>
</dbReference>
<gene>
    <name evidence="5" type="ORF">EA457_02760</name>
</gene>
<dbReference type="Gene3D" id="2.60.40.3760">
    <property type="match status" value="1"/>
</dbReference>
<name>A0A9X7RYT6_STRDY</name>
<keyword evidence="1 3" id="KW-0732">Signal</keyword>
<organism evidence="5 6">
    <name type="scientific">Streptococcus dysgalactiae subsp. dysgalactiae</name>
    <dbReference type="NCBI Taxonomy" id="99822"/>
    <lineage>
        <taxon>Bacteria</taxon>
        <taxon>Bacillati</taxon>
        <taxon>Bacillota</taxon>
        <taxon>Bacilli</taxon>
        <taxon>Lactobacillales</taxon>
        <taxon>Streptococcaceae</taxon>
        <taxon>Streptococcus</taxon>
    </lineage>
</organism>
<dbReference type="InterPro" id="IPR039564">
    <property type="entry name" value="Peptidase_C39-like"/>
</dbReference>
<evidence type="ECO:0000313" key="5">
    <source>
        <dbReference type="EMBL" id="QGH01542.1"/>
    </source>
</evidence>
<feature type="chain" id="PRO_5040940972" description="Peptidase C39-like domain-containing protein" evidence="3">
    <location>
        <begin position="33"/>
        <end position="832"/>
    </location>
</feature>
<dbReference type="InterPro" id="IPR022263">
    <property type="entry name" value="KxYKxGKxW"/>
</dbReference>
<dbReference type="EMBL" id="CP033165">
    <property type="protein sequence ID" value="QGH01542.1"/>
    <property type="molecule type" value="Genomic_DNA"/>
</dbReference>
<dbReference type="InterPro" id="IPR006637">
    <property type="entry name" value="ChW"/>
</dbReference>
<evidence type="ECO:0000256" key="1">
    <source>
        <dbReference type="ARBA" id="ARBA00022729"/>
    </source>
</evidence>
<evidence type="ECO:0000259" key="4">
    <source>
        <dbReference type="Pfam" id="PF13529"/>
    </source>
</evidence>
<dbReference type="Pfam" id="PF08481">
    <property type="entry name" value="GBS_Bsp-like"/>
    <property type="match status" value="1"/>
</dbReference>
<dbReference type="RefSeq" id="WP_154413790.1">
    <property type="nucleotide sequence ID" value="NZ_CP033165.1"/>
</dbReference>
<dbReference type="Pfam" id="PF13529">
    <property type="entry name" value="Peptidase_C39_2"/>
    <property type="match status" value="1"/>
</dbReference>
<sequence>MRKRMYKVKKRWVVASASTLAIVGFGGSAAFADTSIETKLTGQPLLASVSKEQELQVIEENGPKEDNLVVEDASSQKNEEERDLVDTSSKEAPETNLVMPRAVQSQALTMQSTIEKPNLSYRSHVQNIGWQEAVGDSEVSGTVTNTNQVEAVSIQVDNPSGLSGQVLYSTLVRGQGWGSSVADGQVSGTVGKSTPVEAIKIQLTGDLQQRFDVYYRVNVKDLGWMNWTSNGLAAGAEGLGTYLQAYEVKLLKKGEKFYFNPQSTLNQPNLQYQTFIEKTGWQTPVVAGQTSGTVGQSKQIEGLKIQLSDTSAGQLIYQTHVQDYGWLQEVTNNTVSGAVNQAKQVEAFKIRLTGKLAKQFDVVYRAHVQDIGWQAWVQNGALAGTVGKAKQVEALEIKLIAKASQAPSQYQEAFLKFTKPELTYRAYVENGGWQAFVSDGATSGTLGQSKQMEGMRLALTSTAFGDIVYKTHVQDIGWLPAVSTGNDSGVPHQHKQIEAFQIALTGLLAQKYDIYYRAHVQDIGWQGWRRNNSIAGTVGQSKQVEAFEVKLVEKPKKTIAMVQNHQPNQGRLDVLVLQGTEVKVIRSVKVVAWSQADQSNRFVYQTNRVIDGEAQISVDQANHNYLAGDYIVQAYITYIDQSEEQIPVGTYRLAAQKRTYQTPYYSQRDQRWAGKWYGLGSFGETGCAPTSLAMVFSALSGATVLPTQVGDFLYQNTVEFNRGFLGTSSRGLLMATKAFGYQADVLGSFDALVNALKSGEHVIGVVQKNIFVKSGTHDMVFKGYDNGKTYVYDPYTRELSGWYPVSNLWHEQSTDSIDTRGVVAPFFKITKA</sequence>
<feature type="region of interest" description="Disordered" evidence="2">
    <location>
        <begin position="60"/>
        <end position="93"/>
    </location>
</feature>
<dbReference type="Gene3D" id="3.90.70.10">
    <property type="entry name" value="Cysteine proteinases"/>
    <property type="match status" value="1"/>
</dbReference>
<dbReference type="SMART" id="SM00728">
    <property type="entry name" value="ChW"/>
    <property type="match status" value="9"/>
</dbReference>
<feature type="domain" description="Peptidase C39-like" evidence="4">
    <location>
        <begin position="662"/>
        <end position="795"/>
    </location>
</feature>
<accession>A0A9X7RYT6</accession>
<reference evidence="5 6" key="1">
    <citation type="submission" date="2018-10" db="EMBL/GenBank/DDBJ databases">
        <title>Comparative Genomics Analysis of the Streptococcus dysgalactiae subspecies dysgalactiae.</title>
        <authorList>
            <person name="Koh T.H."/>
            <person name="Abdul Rahman N."/>
            <person name="Sessions O.M."/>
        </authorList>
    </citation>
    <scope>NUCLEOTIDE SEQUENCE [LARGE SCALE GENOMIC DNA]</scope>
    <source>
        <strain evidence="5 6">DB60705-15</strain>
    </source>
</reference>
<dbReference type="NCBIfam" id="TIGR03715">
    <property type="entry name" value="KxYKxGKxW"/>
    <property type="match status" value="1"/>
</dbReference>
<evidence type="ECO:0000256" key="2">
    <source>
        <dbReference type="SAM" id="MobiDB-lite"/>
    </source>
</evidence>
<protein>
    <recommendedName>
        <fullName evidence="4">Peptidase C39-like domain-containing protein</fullName>
    </recommendedName>
</protein>
<dbReference type="Pfam" id="PF07538">
    <property type="entry name" value="ChW"/>
    <property type="match status" value="9"/>
</dbReference>
<dbReference type="Pfam" id="PF19258">
    <property type="entry name" value="KxYKxGKxW_sig"/>
    <property type="match status" value="1"/>
</dbReference>
<feature type="compositionally biased region" description="Basic and acidic residues" evidence="2">
    <location>
        <begin position="77"/>
        <end position="93"/>
    </location>
</feature>
<evidence type="ECO:0000256" key="3">
    <source>
        <dbReference type="SAM" id="SignalP"/>
    </source>
</evidence>
<evidence type="ECO:0000313" key="6">
    <source>
        <dbReference type="Proteomes" id="UP000347383"/>
    </source>
</evidence>